<keyword evidence="2" id="KW-1185">Reference proteome</keyword>
<gene>
    <name evidence="1" type="ORF">SAMN04488514_1011067</name>
</gene>
<dbReference type="STRING" id="192904.SAMN04488514_1011067"/>
<evidence type="ECO:0000313" key="2">
    <source>
        <dbReference type="Proteomes" id="UP000199440"/>
    </source>
</evidence>
<protein>
    <submittedName>
        <fullName evidence="1">Uncharacterized protein</fullName>
    </submittedName>
</protein>
<evidence type="ECO:0000313" key="1">
    <source>
        <dbReference type="EMBL" id="SDL51288.1"/>
    </source>
</evidence>
<organism evidence="1 2">
    <name type="scientific">Kriegella aquimaris</name>
    <dbReference type="NCBI Taxonomy" id="192904"/>
    <lineage>
        <taxon>Bacteria</taxon>
        <taxon>Pseudomonadati</taxon>
        <taxon>Bacteroidota</taxon>
        <taxon>Flavobacteriia</taxon>
        <taxon>Flavobacteriales</taxon>
        <taxon>Flavobacteriaceae</taxon>
        <taxon>Kriegella</taxon>
    </lineage>
</organism>
<accession>A0A1G9KNF1</accession>
<dbReference type="AlphaFoldDB" id="A0A1G9KNF1"/>
<dbReference type="Proteomes" id="UP000199440">
    <property type="component" value="Unassembled WGS sequence"/>
</dbReference>
<reference evidence="1 2" key="1">
    <citation type="submission" date="2016-10" db="EMBL/GenBank/DDBJ databases">
        <authorList>
            <person name="de Groot N.N."/>
        </authorList>
    </citation>
    <scope>NUCLEOTIDE SEQUENCE [LARGE SCALE GENOMIC DNA]</scope>
    <source>
        <strain evidence="1 2">DSM 19886</strain>
    </source>
</reference>
<dbReference type="EMBL" id="FNGV01000001">
    <property type="protein sequence ID" value="SDL51288.1"/>
    <property type="molecule type" value="Genomic_DNA"/>
</dbReference>
<proteinExistence type="predicted"/>
<sequence length="91" mass="9801">MDYYDYLNLGFRITAAAGSDIPWGSTLGEVRTFVFTGDTFSADSWFKGLKKGHTFVSNGPALFLEADGSLPGTEITLSKGSVTNLPTRKTS</sequence>
<name>A0A1G9KNF1_9FLAO</name>